<protein>
    <submittedName>
        <fullName evidence="2">Uncharacterized protein</fullName>
    </submittedName>
</protein>
<sequence length="67" mass="7278">MLPVPTDARLFGGHELLSGLSRASFKSSSSLADSARSAAPSDDQARRPYPIRQRVPVMCPDRQPAVR</sequence>
<comment type="caution">
    <text evidence="2">The sequence shown here is derived from an EMBL/GenBank/DDBJ whole genome shotgun (WGS) entry which is preliminary data.</text>
</comment>
<feature type="compositionally biased region" description="Low complexity" evidence="1">
    <location>
        <begin position="28"/>
        <end position="42"/>
    </location>
</feature>
<keyword evidence="3" id="KW-1185">Reference proteome</keyword>
<feature type="region of interest" description="Disordered" evidence="1">
    <location>
        <begin position="28"/>
        <end position="67"/>
    </location>
</feature>
<evidence type="ECO:0000313" key="2">
    <source>
        <dbReference type="EMBL" id="NMQ19683.1"/>
    </source>
</evidence>
<dbReference type="Proteomes" id="UP000760480">
    <property type="component" value="Unassembled WGS sequence"/>
</dbReference>
<name>A0ABX1TNH3_9GAMM</name>
<reference evidence="2 3" key="1">
    <citation type="submission" date="2019-03" db="EMBL/GenBank/DDBJ databases">
        <title>Metabolic reconstructions from genomes of highly enriched 'Candidatus Accumulibacter' and 'Candidatus Competibacter' bioreactor populations.</title>
        <authorList>
            <person name="Annavajhala M.K."/>
            <person name="Welles L."/>
            <person name="Abbas B."/>
            <person name="Sorokin D."/>
            <person name="Park H."/>
            <person name="Van Loosdrecht M."/>
            <person name="Chandran K."/>
        </authorList>
    </citation>
    <scope>NUCLEOTIDE SEQUENCE [LARGE SCALE GENOMIC DNA]</scope>
    <source>
        <strain evidence="2 3">SBR_G</strain>
    </source>
</reference>
<dbReference type="EMBL" id="SPMZ01000030">
    <property type="protein sequence ID" value="NMQ19683.1"/>
    <property type="molecule type" value="Genomic_DNA"/>
</dbReference>
<evidence type="ECO:0000313" key="3">
    <source>
        <dbReference type="Proteomes" id="UP000760480"/>
    </source>
</evidence>
<proteinExistence type="predicted"/>
<accession>A0ABX1TNH3</accession>
<organism evidence="2 3">
    <name type="scientific">Candidatus Competibacter phosphatis</name>
    <dbReference type="NCBI Taxonomy" id="221280"/>
    <lineage>
        <taxon>Bacteria</taxon>
        <taxon>Pseudomonadati</taxon>
        <taxon>Pseudomonadota</taxon>
        <taxon>Gammaproteobacteria</taxon>
        <taxon>Candidatus Competibacteraceae</taxon>
        <taxon>Candidatus Competibacter</taxon>
    </lineage>
</organism>
<dbReference type="RefSeq" id="WP_169248939.1">
    <property type="nucleotide sequence ID" value="NZ_SPMZ01000030.1"/>
</dbReference>
<gene>
    <name evidence="2" type="ORF">E4P82_11020</name>
</gene>
<evidence type="ECO:0000256" key="1">
    <source>
        <dbReference type="SAM" id="MobiDB-lite"/>
    </source>
</evidence>